<feature type="region of interest" description="Disordered" evidence="13">
    <location>
        <begin position="130"/>
        <end position="205"/>
    </location>
</feature>
<feature type="region of interest" description="Disordered" evidence="13">
    <location>
        <begin position="869"/>
        <end position="1072"/>
    </location>
</feature>
<dbReference type="EC" id="5.4.2.12" evidence="6"/>
<feature type="domain" description="Inositol polyphosphate-related phosphatase" evidence="14">
    <location>
        <begin position="233"/>
        <end position="504"/>
    </location>
</feature>
<keyword evidence="7" id="KW-0479">Metal-binding</keyword>
<comment type="similarity">
    <text evidence="5">Belongs to the BPG-independent phosphoglycerate mutase family.</text>
</comment>
<dbReference type="PANTHER" id="PTHR31637:SF0">
    <property type="entry name" value="2,3-BISPHOSPHOGLYCERATE-INDEPENDENT PHOSPHOGLYCERATE MUTASE"/>
    <property type="match status" value="1"/>
</dbReference>
<dbReference type="InterPro" id="IPR017850">
    <property type="entry name" value="Alkaline_phosphatase_core_sf"/>
</dbReference>
<dbReference type="SUPFAM" id="SSF64158">
    <property type="entry name" value="2,3-Bisphosphoglycerate-independent phosphoglycerate mutase, substrate-binding domain"/>
    <property type="match status" value="1"/>
</dbReference>
<feature type="compositionally biased region" description="Basic and acidic residues" evidence="13">
    <location>
        <begin position="153"/>
        <end position="163"/>
    </location>
</feature>
<evidence type="ECO:0000256" key="10">
    <source>
        <dbReference type="ARBA" id="ARBA00023235"/>
    </source>
</evidence>
<protein>
    <recommendedName>
        <fullName evidence="11">2,3-bisphosphoglycerate-independent phosphoglycerate mutase</fullName>
        <ecNumber evidence="6">5.4.2.12</ecNumber>
    </recommendedName>
    <alternativeName>
        <fullName evidence="12">Cofactor-independent phosphoglycerate mutase homolog</fullName>
    </alternativeName>
</protein>
<dbReference type="InterPro" id="IPR000300">
    <property type="entry name" value="IPPc"/>
</dbReference>
<feature type="region of interest" description="Disordered" evidence="13">
    <location>
        <begin position="459"/>
        <end position="640"/>
    </location>
</feature>
<feature type="compositionally biased region" description="Acidic residues" evidence="13">
    <location>
        <begin position="606"/>
        <end position="625"/>
    </location>
</feature>
<evidence type="ECO:0000256" key="11">
    <source>
        <dbReference type="ARBA" id="ARBA00071648"/>
    </source>
</evidence>
<dbReference type="PANTHER" id="PTHR31637">
    <property type="entry name" value="2,3-BISPHOSPHOGLYCERATE-INDEPENDENT PHOSPHOGLYCERATE MUTASE"/>
    <property type="match status" value="1"/>
</dbReference>
<dbReference type="UniPathway" id="UPA00109">
    <property type="reaction ID" value="UER00186"/>
</dbReference>
<comment type="catalytic activity">
    <reaction evidence="1">
        <text>(2R)-2-phosphoglycerate = (2R)-3-phosphoglycerate</text>
        <dbReference type="Rhea" id="RHEA:15901"/>
        <dbReference type="ChEBI" id="CHEBI:58272"/>
        <dbReference type="ChEBI" id="CHEBI:58289"/>
        <dbReference type="EC" id="5.4.2.12"/>
    </reaction>
</comment>
<dbReference type="SUPFAM" id="SSF53649">
    <property type="entry name" value="Alkaline phosphatase-like"/>
    <property type="match status" value="1"/>
</dbReference>
<dbReference type="GO" id="GO:0046856">
    <property type="term" value="P:phosphatidylinositol dephosphorylation"/>
    <property type="evidence" value="ECO:0007669"/>
    <property type="project" value="InterPro"/>
</dbReference>
<feature type="region of interest" description="Disordered" evidence="13">
    <location>
        <begin position="668"/>
        <end position="736"/>
    </location>
</feature>
<evidence type="ECO:0000256" key="7">
    <source>
        <dbReference type="ARBA" id="ARBA00022723"/>
    </source>
</evidence>
<feature type="compositionally biased region" description="Pro residues" evidence="13">
    <location>
        <begin position="1018"/>
        <end position="1030"/>
    </location>
</feature>
<gene>
    <name evidence="15" type="ORF">RDB_LOCUS85749</name>
</gene>
<feature type="compositionally biased region" description="Basic residues" evidence="13">
    <location>
        <begin position="495"/>
        <end position="509"/>
    </location>
</feature>
<feature type="compositionally biased region" description="Basic and acidic residues" evidence="13">
    <location>
        <begin position="1038"/>
        <end position="1047"/>
    </location>
</feature>
<dbReference type="GO" id="GO:0006096">
    <property type="term" value="P:glycolytic process"/>
    <property type="evidence" value="ECO:0007669"/>
    <property type="project" value="UniProtKB-UniPathway"/>
</dbReference>
<evidence type="ECO:0000256" key="5">
    <source>
        <dbReference type="ARBA" id="ARBA00008819"/>
    </source>
</evidence>
<dbReference type="Pfam" id="PF22669">
    <property type="entry name" value="Exo_endo_phos2"/>
    <property type="match status" value="1"/>
</dbReference>
<dbReference type="Gene3D" id="3.60.10.10">
    <property type="entry name" value="Endonuclease/exonuclease/phosphatase"/>
    <property type="match status" value="2"/>
</dbReference>
<accession>A0A8H3CC07</accession>
<sequence length="1675" mass="182801">MESRKVRVSKLKLLGKEEGAHPSVFERLTGLFPRHSSAPTANPLPEEKQAQFDHALKVQVISWNMNDTLPKGDLAALLGVVPPYDSESPNPAASDFQLEDTGHPYHVIVIAGQECPTGLLPMGMGAVKMERSKDNKPKVPSPTHPYHSIYIDIRTKSREEDSSPNKPKKPRRSEEEELQPLTEPPLKDVPPSTPTVQTASLPLSSQAQHSSGWSALLEDWYSKGLGAKRFSLEDWQVATSGMAVPSSPAPSRSPSLPALPLPPPIPDPAKLAVPPSPRRMTERGPYVLVTKERLMGIYLAVYVHRETRSLVRGFSKSSVTAGLIGGRLGNKGGVGISLNIAGSSFLFINAHLAAHEGRQAMRVENMEKIQAELKLDNFGEHLHPRKPIPDSTKTDITNMFDYAFIFGDLNFRLSVSRLHADWLISRQEYLRAQEFDELRMNMRSNKIFPGFEEPEISFPPTFKYDVPKSRHHTRKYKEGRDKSGKLGGMGSVRVSIRRSRKRRKSKGKNKGAVNEGDGLAVVDKDGDEKVSGQQKLQPVNERETEISSIGEEDDSDLDRDQEQDQEADSASAFSGVARPSGSINRPPSTRSHRSGVLSTRSPFSEPETEPREDDGDDTAYEDGDEANLHHNTQLNAGNGTGRNAVLKVFTRSAKQSWRALVAKSTSSLGAIPLPKSPTSPVSDFRPRAKSPTKSERFSSGIGLGFPDQRFRGVSAGPEPTSGLSTPVIGAGMGRSQPNLVLDTGMNDPPEDVRPRASVDGGSKNVTSALGVAGVGGTLAPPAMIRTNSSVGSAAGNSANAPVEDSSDSENVRGVYDTSSKQRVPSWCDRIVYKSMVLPPQSPPSLPVPAFSAPLSDTFHEDSRFGRVGNIFRHRGSRGRKDSLPQFGSRENTQGSLSRSGSLRLKEANSKANSSHARAREAHLSEARASPFLQHPGDGDDSGIVIMHGNSSRPGSSGKSEKRPGSSGKRPGSAGSTGTADQPASLHWPRTNPFARLLHPHLHTPGGPGLIHAVSMEPQPQPSAEPSPMPRPRSFSTSEGREKTHDKAGLGPRAPRQSDGDADNPQVPPTKDDGIWRFFRFNREPAVVVAEPEPEPEPEPTVDPQIRRRGDIICVSYGTLDDREMQRLGGRSDHRPVIDTMAKLENKVCLIVHDGWGVSSVEKGNAVHGGDTTNMDTIGKNHSYRTLQAHGLAVGLSDGLMGNSEVGHLNIGAGRIVWQDIVRIDVSIKKREFHKNKTILESCQHAKDTSGRLHLLGLVSDGGVHSHINHLKALLETAKEVGVPKTIVHFVGDGRDTAPRSSSKYLKDLLDFMQKEQYGEIGTVVGRYYAMDRDKRWERVKIAIDGLVSGEGENSSDPVATIEERYKKDETDEFLKPIIVGGEKTRIKGKLSQRRLDCISPLSIDKDTIYFFNYRSDRMREIVSVFGLPDKPMEVTVPKDLHITTMSRYNAEFPFNIAFPPQAMTNVLAEWLAKKGLKQSHIAETEKYAHVTFFFNGGVEKKFEQEDRELIPSPKVATYDKQPEMSAQGVADKVAETVAEGKYDFVMCNFAPPDMVGHTGVYDAAVQAITATDKAVKTVYDACQKAGYILAITADHGNAEQMVNPETGNPHTAHTTNPVPFIITGDPAKYGLVGDEEDGEDEEGKGALADVAPTILDLMGLDKPEDMSGRSLLLRK</sequence>
<dbReference type="EMBL" id="CAJMXA010002317">
    <property type="protein sequence ID" value="CAE6479081.1"/>
    <property type="molecule type" value="Genomic_DNA"/>
</dbReference>
<feature type="compositionally biased region" description="Polar residues" evidence="13">
    <location>
        <begin position="194"/>
        <end position="205"/>
    </location>
</feature>
<dbReference type="GO" id="GO:0004619">
    <property type="term" value="F:phosphoglycerate mutase activity"/>
    <property type="evidence" value="ECO:0007669"/>
    <property type="project" value="UniProtKB-EC"/>
</dbReference>
<evidence type="ECO:0000256" key="4">
    <source>
        <dbReference type="ARBA" id="ARBA00004798"/>
    </source>
</evidence>
<dbReference type="FunFam" id="3.40.1450.10:FF:000001">
    <property type="entry name" value="2,3-bisphosphoglycerate-independent phosphoglycerate mutase"/>
    <property type="match status" value="1"/>
</dbReference>
<organism evidence="15 16">
    <name type="scientific">Rhizoctonia solani</name>
    <dbReference type="NCBI Taxonomy" id="456999"/>
    <lineage>
        <taxon>Eukaryota</taxon>
        <taxon>Fungi</taxon>
        <taxon>Dikarya</taxon>
        <taxon>Basidiomycota</taxon>
        <taxon>Agaricomycotina</taxon>
        <taxon>Agaricomycetes</taxon>
        <taxon>Cantharellales</taxon>
        <taxon>Ceratobasidiaceae</taxon>
        <taxon>Rhizoctonia</taxon>
    </lineage>
</organism>
<dbReference type="NCBIfam" id="TIGR01307">
    <property type="entry name" value="pgm_bpd_ind"/>
    <property type="match status" value="1"/>
</dbReference>
<dbReference type="FunFam" id="3.40.720.10:FF:000001">
    <property type="entry name" value="2,3-bisphosphoglycerate-independent phosphoglycerate mutase"/>
    <property type="match status" value="1"/>
</dbReference>
<name>A0A8H3CC07_9AGAM</name>
<evidence type="ECO:0000259" key="14">
    <source>
        <dbReference type="SMART" id="SM00128"/>
    </source>
</evidence>
<feature type="compositionally biased region" description="Low complexity" evidence="13">
    <location>
        <begin position="790"/>
        <end position="800"/>
    </location>
</feature>
<dbReference type="CDD" id="cd16010">
    <property type="entry name" value="iPGM"/>
    <property type="match status" value="1"/>
</dbReference>
<evidence type="ECO:0000313" key="16">
    <source>
        <dbReference type="Proteomes" id="UP000663853"/>
    </source>
</evidence>
<reference evidence="15" key="1">
    <citation type="submission" date="2021-01" db="EMBL/GenBank/DDBJ databases">
        <authorList>
            <person name="Kaushik A."/>
        </authorList>
    </citation>
    <scope>NUCLEOTIDE SEQUENCE</scope>
    <source>
        <strain evidence="15">AG6-10EEA</strain>
    </source>
</reference>
<comment type="cofactor">
    <cofactor evidence="2">
        <name>Mn(2+)</name>
        <dbReference type="ChEBI" id="CHEBI:29035"/>
    </cofactor>
</comment>
<feature type="compositionally biased region" description="Polar residues" evidence="13">
    <location>
        <begin position="948"/>
        <end position="957"/>
    </location>
</feature>
<proteinExistence type="inferred from homology"/>
<comment type="function">
    <text evidence="3">Catalyzes the interconversion of 2-phosphoglycerate and 3-phosphoglycerate.</text>
</comment>
<dbReference type="Pfam" id="PF06415">
    <property type="entry name" value="iPGM_N"/>
    <property type="match status" value="1"/>
</dbReference>
<dbReference type="SUPFAM" id="SSF56219">
    <property type="entry name" value="DNase I-like"/>
    <property type="match status" value="1"/>
</dbReference>
<dbReference type="GO" id="GO:0030145">
    <property type="term" value="F:manganese ion binding"/>
    <property type="evidence" value="ECO:0007669"/>
    <property type="project" value="InterPro"/>
</dbReference>
<dbReference type="HAMAP" id="MF_01038">
    <property type="entry name" value="GpmI"/>
    <property type="match status" value="1"/>
</dbReference>
<dbReference type="InterPro" id="IPR011258">
    <property type="entry name" value="BPG-indep_PGM_N"/>
</dbReference>
<evidence type="ECO:0000256" key="3">
    <source>
        <dbReference type="ARBA" id="ARBA00002315"/>
    </source>
</evidence>
<feature type="compositionally biased region" description="Acidic residues" evidence="13">
    <location>
        <begin position="550"/>
        <end position="567"/>
    </location>
</feature>
<dbReference type="Pfam" id="PF01676">
    <property type="entry name" value="Metalloenzyme"/>
    <property type="match status" value="1"/>
</dbReference>
<dbReference type="Gene3D" id="3.40.1450.10">
    <property type="entry name" value="BPG-independent phosphoglycerate mutase, domain B"/>
    <property type="match status" value="1"/>
</dbReference>
<dbReference type="SMART" id="SM00128">
    <property type="entry name" value="IPPc"/>
    <property type="match status" value="1"/>
</dbReference>
<dbReference type="GO" id="GO:0006007">
    <property type="term" value="P:glucose catabolic process"/>
    <property type="evidence" value="ECO:0007669"/>
    <property type="project" value="InterPro"/>
</dbReference>
<dbReference type="Gene3D" id="3.40.720.10">
    <property type="entry name" value="Alkaline Phosphatase, subunit A"/>
    <property type="match status" value="1"/>
</dbReference>
<keyword evidence="8" id="KW-0324">Glycolysis</keyword>
<dbReference type="Proteomes" id="UP000663853">
    <property type="component" value="Unassembled WGS sequence"/>
</dbReference>
<evidence type="ECO:0000256" key="6">
    <source>
        <dbReference type="ARBA" id="ARBA00012026"/>
    </source>
</evidence>
<evidence type="ECO:0000256" key="9">
    <source>
        <dbReference type="ARBA" id="ARBA00023211"/>
    </source>
</evidence>
<dbReference type="GO" id="GO:0016791">
    <property type="term" value="F:phosphatase activity"/>
    <property type="evidence" value="ECO:0007669"/>
    <property type="project" value="InterPro"/>
</dbReference>
<dbReference type="InterPro" id="IPR006124">
    <property type="entry name" value="Metalloenzyme"/>
</dbReference>
<evidence type="ECO:0000256" key="8">
    <source>
        <dbReference type="ARBA" id="ARBA00023152"/>
    </source>
</evidence>
<evidence type="ECO:0000256" key="12">
    <source>
        <dbReference type="ARBA" id="ARBA00083354"/>
    </source>
</evidence>
<evidence type="ECO:0000256" key="1">
    <source>
        <dbReference type="ARBA" id="ARBA00000370"/>
    </source>
</evidence>
<dbReference type="InterPro" id="IPR036646">
    <property type="entry name" value="PGAM_B_sf"/>
</dbReference>
<keyword evidence="9" id="KW-0464">Manganese</keyword>
<evidence type="ECO:0000256" key="13">
    <source>
        <dbReference type="SAM" id="MobiDB-lite"/>
    </source>
</evidence>
<evidence type="ECO:0000256" key="2">
    <source>
        <dbReference type="ARBA" id="ARBA00001936"/>
    </source>
</evidence>
<dbReference type="GO" id="GO:0005737">
    <property type="term" value="C:cytoplasm"/>
    <property type="evidence" value="ECO:0007669"/>
    <property type="project" value="InterPro"/>
</dbReference>
<keyword evidence="10" id="KW-0413">Isomerase</keyword>
<feature type="region of interest" description="Disordered" evidence="13">
    <location>
        <begin position="790"/>
        <end position="816"/>
    </location>
</feature>
<dbReference type="InterPro" id="IPR005995">
    <property type="entry name" value="Pgm_bpd_ind"/>
</dbReference>
<comment type="pathway">
    <text evidence="4">Carbohydrate degradation; glycolysis; pyruvate from D-glyceraldehyde 3-phosphate: step 3/5.</text>
</comment>
<comment type="caution">
    <text evidence="15">The sequence shown here is derived from an EMBL/GenBank/DDBJ whole genome shotgun (WGS) entry which is preliminary data.</text>
</comment>
<evidence type="ECO:0000313" key="15">
    <source>
        <dbReference type="EMBL" id="CAE6479081.1"/>
    </source>
</evidence>
<dbReference type="InterPro" id="IPR036691">
    <property type="entry name" value="Endo/exonu/phosph_ase_sf"/>
</dbReference>